<evidence type="ECO:0000313" key="2">
    <source>
        <dbReference type="EMBL" id="CDO95539.1"/>
    </source>
</evidence>
<dbReference type="Proteomes" id="UP000031516">
    <property type="component" value="Unassembled WGS sequence"/>
</dbReference>
<gene>
    <name evidence="2" type="ORF">KLDO_g3774</name>
</gene>
<protein>
    <submittedName>
        <fullName evidence="2">WGS project CCBQ000000000 data, contig 00015</fullName>
    </submittedName>
</protein>
<dbReference type="EMBL" id="CCBQ010000045">
    <property type="protein sequence ID" value="CDO95539.1"/>
    <property type="molecule type" value="Genomic_DNA"/>
</dbReference>
<dbReference type="AlphaFoldDB" id="A0A0A8L9C3"/>
<accession>A0A0A8L9C3</accession>
<proteinExistence type="predicted"/>
<feature type="region of interest" description="Disordered" evidence="1">
    <location>
        <begin position="152"/>
        <end position="180"/>
    </location>
</feature>
<keyword evidence="3" id="KW-1185">Reference proteome</keyword>
<name>A0A0A8L9C3_9SACH</name>
<reference evidence="2 3" key="1">
    <citation type="submission" date="2014-03" db="EMBL/GenBank/DDBJ databases">
        <title>The genome of Kluyveromyces dobzhanskii.</title>
        <authorList>
            <person name="Nystedt B."/>
            <person name="Astrom S."/>
        </authorList>
    </citation>
    <scope>NUCLEOTIDE SEQUENCE [LARGE SCALE GENOMIC DNA]</scope>
    <source>
        <strain evidence="2 3">CBS 2104</strain>
    </source>
</reference>
<evidence type="ECO:0000256" key="1">
    <source>
        <dbReference type="SAM" id="MobiDB-lite"/>
    </source>
</evidence>
<comment type="caution">
    <text evidence="2">The sequence shown here is derived from an EMBL/GenBank/DDBJ whole genome shotgun (WGS) entry which is preliminary data.</text>
</comment>
<evidence type="ECO:0000313" key="3">
    <source>
        <dbReference type="Proteomes" id="UP000031516"/>
    </source>
</evidence>
<sequence length="343" mass="38149">MSSRIDTNEYDTEDEESMLQQSVDENLYSEIMKSLGINYGISGERPKFIDRDLLLQLVELKKVEAGKEMQRLKSENLNKLDAILAKINTLNLPSEVILTLIESSPGQLESNLERIGIMPLVPANGQLSSPKQLQSWPQVTPPQTQMQPNQVLHGQLPPQVPNQFTSQQSLPQPSPQAPPQFVASYHSRTISQPVEMMTTAPNPIQQQHLPPPILQPGGQQQFGPLPSLGGPQINYNFPPAPIPSDTSPKLSASNNRTGFYYPQRYQRPANYGSQNIPPPIYEQLGPLPNSRMGHKRSYSAMTVPEMSTFTIRRSEPNEALNVDGSRKSAKVSFLINTPKNPPK</sequence>
<organism evidence="2 3">
    <name type="scientific">Kluyveromyces dobzhanskii CBS 2104</name>
    <dbReference type="NCBI Taxonomy" id="1427455"/>
    <lineage>
        <taxon>Eukaryota</taxon>
        <taxon>Fungi</taxon>
        <taxon>Dikarya</taxon>
        <taxon>Ascomycota</taxon>
        <taxon>Saccharomycotina</taxon>
        <taxon>Saccharomycetes</taxon>
        <taxon>Saccharomycetales</taxon>
        <taxon>Saccharomycetaceae</taxon>
        <taxon>Kluyveromyces</taxon>
    </lineage>
</organism>
<dbReference type="OrthoDB" id="4068903at2759"/>